<sequence>SSIVVHEGVSSGSGHYRAYVLRSEGWYECNDERVQPVEESVVLAQFAYILFYELV</sequence>
<evidence type="ECO:0000259" key="1">
    <source>
        <dbReference type="PROSITE" id="PS50235"/>
    </source>
</evidence>
<dbReference type="EMBL" id="JABANM010003523">
    <property type="protein sequence ID" value="KAF4750741.1"/>
    <property type="molecule type" value="Genomic_DNA"/>
</dbReference>
<organism evidence="2 3">
    <name type="scientific">Perkinsus olseni</name>
    <name type="common">Perkinsus atlanticus</name>
    <dbReference type="NCBI Taxonomy" id="32597"/>
    <lineage>
        <taxon>Eukaryota</taxon>
        <taxon>Sar</taxon>
        <taxon>Alveolata</taxon>
        <taxon>Perkinsozoa</taxon>
        <taxon>Perkinsea</taxon>
        <taxon>Perkinsida</taxon>
        <taxon>Perkinsidae</taxon>
        <taxon>Perkinsus</taxon>
    </lineage>
</organism>
<evidence type="ECO:0000313" key="2">
    <source>
        <dbReference type="EMBL" id="KAF4750741.1"/>
    </source>
</evidence>
<dbReference type="PROSITE" id="PS50235">
    <property type="entry name" value="USP_3"/>
    <property type="match status" value="1"/>
</dbReference>
<dbReference type="GO" id="GO:0016579">
    <property type="term" value="P:protein deubiquitination"/>
    <property type="evidence" value="ECO:0007669"/>
    <property type="project" value="InterPro"/>
</dbReference>
<evidence type="ECO:0000313" key="3">
    <source>
        <dbReference type="Proteomes" id="UP000574390"/>
    </source>
</evidence>
<name>A0A7J6U1V2_PEROL</name>
<dbReference type="GO" id="GO:0004843">
    <property type="term" value="F:cysteine-type deubiquitinase activity"/>
    <property type="evidence" value="ECO:0007669"/>
    <property type="project" value="InterPro"/>
</dbReference>
<reference evidence="2 3" key="1">
    <citation type="submission" date="2020-04" db="EMBL/GenBank/DDBJ databases">
        <title>Perkinsus olseni comparative genomics.</title>
        <authorList>
            <person name="Bogema D.R."/>
        </authorList>
    </citation>
    <scope>NUCLEOTIDE SEQUENCE [LARGE SCALE GENOMIC DNA]</scope>
    <source>
        <strain evidence="2">ATCC PRA-205</strain>
    </source>
</reference>
<gene>
    <name evidence="2" type="ORF">FOZ62_008845</name>
</gene>
<dbReference type="PANTHER" id="PTHR21646">
    <property type="entry name" value="UBIQUITIN CARBOXYL-TERMINAL HYDROLASE"/>
    <property type="match status" value="1"/>
</dbReference>
<dbReference type="InterPro" id="IPR028889">
    <property type="entry name" value="USP"/>
</dbReference>
<dbReference type="AlphaFoldDB" id="A0A7J6U1V2"/>
<dbReference type="InterPro" id="IPR001394">
    <property type="entry name" value="Peptidase_C19_UCH"/>
</dbReference>
<accession>A0A7J6U1V2</accession>
<feature type="non-terminal residue" evidence="2">
    <location>
        <position position="1"/>
    </location>
</feature>
<dbReference type="Gene3D" id="3.90.70.10">
    <property type="entry name" value="Cysteine proteinases"/>
    <property type="match status" value="1"/>
</dbReference>
<dbReference type="InterPro" id="IPR050185">
    <property type="entry name" value="Ub_carboxyl-term_hydrolase"/>
</dbReference>
<comment type="caution">
    <text evidence="2">The sequence shown here is derived from an EMBL/GenBank/DDBJ whole genome shotgun (WGS) entry which is preliminary data.</text>
</comment>
<dbReference type="Proteomes" id="UP000574390">
    <property type="component" value="Unassembled WGS sequence"/>
</dbReference>
<feature type="domain" description="USP" evidence="1">
    <location>
        <begin position="1"/>
        <end position="55"/>
    </location>
</feature>
<dbReference type="InterPro" id="IPR038765">
    <property type="entry name" value="Papain-like_cys_pep_sf"/>
</dbReference>
<dbReference type="CDD" id="cd02257">
    <property type="entry name" value="Peptidase_C19"/>
    <property type="match status" value="1"/>
</dbReference>
<dbReference type="SUPFAM" id="SSF54001">
    <property type="entry name" value="Cysteine proteinases"/>
    <property type="match status" value="1"/>
</dbReference>
<protein>
    <recommendedName>
        <fullName evidence="1">USP domain-containing protein</fullName>
    </recommendedName>
</protein>
<proteinExistence type="predicted"/>
<dbReference type="Pfam" id="PF00443">
    <property type="entry name" value="UCH"/>
    <property type="match status" value="1"/>
</dbReference>